<dbReference type="Proteomes" id="UP001595969">
    <property type="component" value="Unassembled WGS sequence"/>
</dbReference>
<keyword evidence="8" id="KW-0645">Protease</keyword>
<keyword evidence="7" id="KW-0121">Carboxypeptidase</keyword>
<comment type="caution">
    <text evidence="22">The sequence shown here is derived from an EMBL/GenBank/DDBJ whole genome shotgun (WGS) entry which is preliminary data.</text>
</comment>
<evidence type="ECO:0000256" key="7">
    <source>
        <dbReference type="ARBA" id="ARBA00022645"/>
    </source>
</evidence>
<dbReference type="PANTHER" id="PTHR12053">
    <property type="entry name" value="PROTEASE FAMILY M28 PLASMA GLUTAMATE CARBOXYPEPTIDASE-RELATED"/>
    <property type="match status" value="1"/>
</dbReference>
<evidence type="ECO:0000256" key="15">
    <source>
        <dbReference type="ARBA" id="ARBA00023049"/>
    </source>
</evidence>
<name>A0ABV9MUF7_9ENTE</name>
<evidence type="ECO:0000256" key="5">
    <source>
        <dbReference type="ARBA" id="ARBA00014116"/>
    </source>
</evidence>
<feature type="domain" description="Peptidase M28" evidence="21">
    <location>
        <begin position="189"/>
        <end position="374"/>
    </location>
</feature>
<keyword evidence="12" id="KW-0256">Endoplasmic reticulum</keyword>
<organism evidence="22 23">
    <name type="scientific">Enterococcus lemanii</name>
    <dbReference type="NCBI Taxonomy" id="1159752"/>
    <lineage>
        <taxon>Bacteria</taxon>
        <taxon>Bacillati</taxon>
        <taxon>Bacillota</taxon>
        <taxon>Bacilli</taxon>
        <taxon>Lactobacillales</taxon>
        <taxon>Enterococcaceae</taxon>
        <taxon>Enterococcus</taxon>
    </lineage>
</organism>
<keyword evidence="15" id="KW-0482">Metalloprotease</keyword>
<comment type="subunit">
    <text evidence="19">Homodimer. The monomeric form is inactive while the homodimer is active.</text>
</comment>
<dbReference type="Gene3D" id="3.40.630.10">
    <property type="entry name" value="Zn peptidases"/>
    <property type="match status" value="1"/>
</dbReference>
<keyword evidence="11" id="KW-0378">Hydrolase</keyword>
<dbReference type="Pfam" id="PF04389">
    <property type="entry name" value="Peptidase_M28"/>
    <property type="match status" value="1"/>
</dbReference>
<dbReference type="InterPro" id="IPR046450">
    <property type="entry name" value="PA_dom_sf"/>
</dbReference>
<dbReference type="InterPro" id="IPR039866">
    <property type="entry name" value="CPQ"/>
</dbReference>
<accession>A0ABV9MUF7</accession>
<evidence type="ECO:0000259" key="21">
    <source>
        <dbReference type="Pfam" id="PF04389"/>
    </source>
</evidence>
<evidence type="ECO:0000256" key="4">
    <source>
        <dbReference type="ARBA" id="ARBA00004613"/>
    </source>
</evidence>
<dbReference type="InterPro" id="IPR007484">
    <property type="entry name" value="Peptidase_M28"/>
</dbReference>
<evidence type="ECO:0000256" key="9">
    <source>
        <dbReference type="ARBA" id="ARBA00022723"/>
    </source>
</evidence>
<dbReference type="PANTHER" id="PTHR12053:SF3">
    <property type="entry name" value="CARBOXYPEPTIDASE Q"/>
    <property type="match status" value="1"/>
</dbReference>
<evidence type="ECO:0000256" key="11">
    <source>
        <dbReference type="ARBA" id="ARBA00022801"/>
    </source>
</evidence>
<evidence type="ECO:0000313" key="22">
    <source>
        <dbReference type="EMBL" id="MFC4718769.1"/>
    </source>
</evidence>
<evidence type="ECO:0000313" key="23">
    <source>
        <dbReference type="Proteomes" id="UP001595969"/>
    </source>
</evidence>
<keyword evidence="16" id="KW-0865">Zymogen</keyword>
<evidence type="ECO:0000256" key="10">
    <source>
        <dbReference type="ARBA" id="ARBA00022729"/>
    </source>
</evidence>
<dbReference type="SUPFAM" id="SSF53187">
    <property type="entry name" value="Zn-dependent exopeptidases"/>
    <property type="match status" value="1"/>
</dbReference>
<evidence type="ECO:0000256" key="2">
    <source>
        <dbReference type="ARBA" id="ARBA00004371"/>
    </source>
</evidence>
<evidence type="ECO:0000256" key="19">
    <source>
        <dbReference type="ARBA" id="ARBA00025833"/>
    </source>
</evidence>
<keyword evidence="13" id="KW-0862">Zinc</keyword>
<protein>
    <recommendedName>
        <fullName evidence="5">Carboxypeptidase Q</fullName>
    </recommendedName>
    <alternativeName>
        <fullName evidence="20">Plasma glutamate carboxypeptidase</fullName>
    </alternativeName>
</protein>
<keyword evidence="10" id="KW-0732">Signal</keyword>
<dbReference type="SUPFAM" id="SSF52025">
    <property type="entry name" value="PA domain"/>
    <property type="match status" value="1"/>
</dbReference>
<evidence type="ECO:0000256" key="12">
    <source>
        <dbReference type="ARBA" id="ARBA00022824"/>
    </source>
</evidence>
<keyword evidence="14" id="KW-0333">Golgi apparatus</keyword>
<evidence type="ECO:0000256" key="17">
    <source>
        <dbReference type="ARBA" id="ARBA00023180"/>
    </source>
</evidence>
<evidence type="ECO:0000256" key="1">
    <source>
        <dbReference type="ARBA" id="ARBA00004240"/>
    </source>
</evidence>
<keyword evidence="17" id="KW-0325">Glycoprotein</keyword>
<keyword evidence="6" id="KW-0964">Secreted</keyword>
<keyword evidence="23" id="KW-1185">Reference proteome</keyword>
<keyword evidence="18" id="KW-0458">Lysosome</keyword>
<evidence type="ECO:0000256" key="16">
    <source>
        <dbReference type="ARBA" id="ARBA00023145"/>
    </source>
</evidence>
<reference evidence="23" key="1">
    <citation type="journal article" date="2019" name="Int. J. Syst. Evol. Microbiol.">
        <title>The Global Catalogue of Microorganisms (GCM) 10K type strain sequencing project: providing services to taxonomists for standard genome sequencing and annotation.</title>
        <authorList>
            <consortium name="The Broad Institute Genomics Platform"/>
            <consortium name="The Broad Institute Genome Sequencing Center for Infectious Disease"/>
            <person name="Wu L."/>
            <person name="Ma J."/>
        </authorList>
    </citation>
    <scope>NUCLEOTIDE SEQUENCE [LARGE SCALE GENOMIC DNA]</scope>
    <source>
        <strain evidence="23">CGMCC 1.19032</strain>
    </source>
</reference>
<dbReference type="Gene3D" id="3.50.30.30">
    <property type="match status" value="1"/>
</dbReference>
<gene>
    <name evidence="22" type="ORF">ACFO5I_03290</name>
</gene>
<evidence type="ECO:0000256" key="20">
    <source>
        <dbReference type="ARBA" id="ARBA00033328"/>
    </source>
</evidence>
<keyword evidence="9" id="KW-0479">Metal-binding</keyword>
<sequence>MENLDLLTALGFERIAGSKEEVKARHIIQEEVEKLGLSATVEPFEIAFPADVQATLTVGETNQSFQVTGVGMAGVTDGLEAPFIYADDLDAIHVTQLKDKIVLFNGGLRYVNYKKIIEAGAVGFITFNGSVYDETVEIEERYLRPKLQELGKIPGVTMSINDAEALVRLNPKTVNLTVTGKEITRTSHNLVVTIPGEIREEVICFSAHYDSVRHSKGIYDNATGVVAVLDFLKHFSQNKPKRTLKFIWCGTEERGLLGSAAYVKAHEEELKYYKLNINIDMLGVVLGNDIACVTGDESIKHAIDFVAKEVGFGLKTSDGVYPSDSTSFADGGVPAITFARSAAPGGAAIHSKKDVIDFISVEAFNRSVDFIITFATRLIEANTFPIPQTMPKKILEELDKYLLRTIEE</sequence>
<dbReference type="EMBL" id="JBHSGS010000016">
    <property type="protein sequence ID" value="MFC4718769.1"/>
    <property type="molecule type" value="Genomic_DNA"/>
</dbReference>
<proteinExistence type="predicted"/>
<evidence type="ECO:0000256" key="18">
    <source>
        <dbReference type="ARBA" id="ARBA00023228"/>
    </source>
</evidence>
<evidence type="ECO:0000256" key="14">
    <source>
        <dbReference type="ARBA" id="ARBA00023034"/>
    </source>
</evidence>
<dbReference type="RefSeq" id="WP_204653537.1">
    <property type="nucleotide sequence ID" value="NZ_JAFBFD010000010.1"/>
</dbReference>
<evidence type="ECO:0000256" key="13">
    <source>
        <dbReference type="ARBA" id="ARBA00022833"/>
    </source>
</evidence>
<evidence type="ECO:0000256" key="6">
    <source>
        <dbReference type="ARBA" id="ARBA00022525"/>
    </source>
</evidence>
<evidence type="ECO:0000256" key="8">
    <source>
        <dbReference type="ARBA" id="ARBA00022670"/>
    </source>
</evidence>
<comment type="subcellular location">
    <subcellularLocation>
        <location evidence="1">Endoplasmic reticulum</location>
    </subcellularLocation>
    <subcellularLocation>
        <location evidence="3">Golgi apparatus</location>
    </subcellularLocation>
    <subcellularLocation>
        <location evidence="2">Lysosome</location>
    </subcellularLocation>
    <subcellularLocation>
        <location evidence="4">Secreted</location>
    </subcellularLocation>
</comment>
<evidence type="ECO:0000256" key="3">
    <source>
        <dbReference type="ARBA" id="ARBA00004555"/>
    </source>
</evidence>